<evidence type="ECO:0000256" key="8">
    <source>
        <dbReference type="ARBA" id="ARBA00023242"/>
    </source>
</evidence>
<name>C5DEF1_LACTC</name>
<evidence type="ECO:0000256" key="3">
    <source>
        <dbReference type="ARBA" id="ARBA00022723"/>
    </source>
</evidence>
<dbReference type="Gene3D" id="2.60.40.2690">
    <property type="match status" value="1"/>
</dbReference>
<feature type="domain" description="U1-type" evidence="10">
    <location>
        <begin position="66"/>
        <end position="100"/>
    </location>
</feature>
<comment type="similarity">
    <text evidence="1">Belongs to the SF3A2 family.</text>
</comment>
<evidence type="ECO:0000256" key="6">
    <source>
        <dbReference type="ARBA" id="ARBA00022833"/>
    </source>
</evidence>
<evidence type="ECO:0000256" key="4">
    <source>
        <dbReference type="ARBA" id="ARBA00022728"/>
    </source>
</evidence>
<keyword evidence="7" id="KW-0508">mRNA splicing</keyword>
<keyword evidence="5" id="KW-0863">Zinc-finger</keyword>
<evidence type="ECO:0000256" key="9">
    <source>
        <dbReference type="SAM" id="MobiDB-lite"/>
    </source>
</evidence>
<dbReference type="InterPro" id="IPR031781">
    <property type="entry name" value="SF3A2_dom"/>
</dbReference>
<proteinExistence type="inferred from homology"/>
<dbReference type="EMBL" id="CU928167">
    <property type="protein sequence ID" value="CAR22162.1"/>
    <property type="molecule type" value="Genomic_DNA"/>
</dbReference>
<dbReference type="FunCoup" id="C5DEF1">
    <property type="interactions" value="473"/>
</dbReference>
<dbReference type="PANTHER" id="PTHR23205:SF0">
    <property type="entry name" value="SPLICING FACTOR 3A SUBUNIT 2"/>
    <property type="match status" value="1"/>
</dbReference>
<dbReference type="KEGG" id="lth:KLTH0C08668g"/>
<feature type="region of interest" description="Disordered" evidence="9">
    <location>
        <begin position="1"/>
        <end position="37"/>
    </location>
</feature>
<dbReference type="GO" id="GO:0071013">
    <property type="term" value="C:catalytic step 2 spliceosome"/>
    <property type="evidence" value="ECO:0007669"/>
    <property type="project" value="TreeGrafter"/>
</dbReference>
<dbReference type="RefSeq" id="XP_002552600.1">
    <property type="nucleotide sequence ID" value="XM_002552554.1"/>
</dbReference>
<dbReference type="AlphaFoldDB" id="C5DEF1"/>
<dbReference type="GO" id="GO:0005686">
    <property type="term" value="C:U2 snRNP"/>
    <property type="evidence" value="ECO:0007669"/>
    <property type="project" value="TreeGrafter"/>
</dbReference>
<dbReference type="InParanoid" id="C5DEF1"/>
<dbReference type="InterPro" id="IPR036236">
    <property type="entry name" value="Znf_C2H2_sf"/>
</dbReference>
<evidence type="ECO:0000259" key="10">
    <source>
        <dbReference type="SMART" id="SM00451"/>
    </source>
</evidence>
<dbReference type="GO" id="GO:0000245">
    <property type="term" value="P:spliceosomal complex assembly"/>
    <property type="evidence" value="ECO:0007669"/>
    <property type="project" value="TreeGrafter"/>
</dbReference>
<dbReference type="GO" id="GO:0008270">
    <property type="term" value="F:zinc ion binding"/>
    <property type="evidence" value="ECO:0007669"/>
    <property type="project" value="UniProtKB-KW"/>
</dbReference>
<dbReference type="Proteomes" id="UP000002036">
    <property type="component" value="Chromosome C"/>
</dbReference>
<evidence type="ECO:0000256" key="1">
    <source>
        <dbReference type="ARBA" id="ARBA00008995"/>
    </source>
</evidence>
<dbReference type="GeneID" id="8291474"/>
<dbReference type="GO" id="GO:0071004">
    <property type="term" value="C:U2-type prespliceosome"/>
    <property type="evidence" value="ECO:0007669"/>
    <property type="project" value="TreeGrafter"/>
</dbReference>
<dbReference type="GO" id="GO:0003676">
    <property type="term" value="F:nucleic acid binding"/>
    <property type="evidence" value="ECO:0007669"/>
    <property type="project" value="InterPro"/>
</dbReference>
<evidence type="ECO:0000256" key="2">
    <source>
        <dbReference type="ARBA" id="ARBA00022664"/>
    </source>
</evidence>
<organism evidence="11 12">
    <name type="scientific">Lachancea thermotolerans (strain ATCC 56472 / CBS 6340 / NRRL Y-8284)</name>
    <name type="common">Yeast</name>
    <name type="synonym">Kluyveromyces thermotolerans</name>
    <dbReference type="NCBI Taxonomy" id="559295"/>
    <lineage>
        <taxon>Eukaryota</taxon>
        <taxon>Fungi</taxon>
        <taxon>Dikarya</taxon>
        <taxon>Ascomycota</taxon>
        <taxon>Saccharomycotina</taxon>
        <taxon>Saccharomycetes</taxon>
        <taxon>Saccharomycetales</taxon>
        <taxon>Saccharomycetaceae</taxon>
        <taxon>Lachancea</taxon>
    </lineage>
</organism>
<evidence type="ECO:0000313" key="11">
    <source>
        <dbReference type="EMBL" id="CAR22162.1"/>
    </source>
</evidence>
<evidence type="ECO:0000313" key="12">
    <source>
        <dbReference type="Proteomes" id="UP000002036"/>
    </source>
</evidence>
<keyword evidence="3" id="KW-0479">Metal-binding</keyword>
<keyword evidence="8" id="KW-0539">Nucleus</keyword>
<keyword evidence="4" id="KW-0747">Spliceosome</keyword>
<reference evidence="11 12" key="1">
    <citation type="journal article" date="2009" name="Genome Res.">
        <title>Comparative genomics of protoploid Saccharomycetaceae.</title>
        <authorList>
            <consortium name="The Genolevures Consortium"/>
            <person name="Souciet J.-L."/>
            <person name="Dujon B."/>
            <person name="Gaillardin C."/>
            <person name="Johnston M."/>
            <person name="Baret P.V."/>
            <person name="Cliften P."/>
            <person name="Sherman D.J."/>
            <person name="Weissenbach J."/>
            <person name="Westhof E."/>
            <person name="Wincker P."/>
            <person name="Jubin C."/>
            <person name="Poulain J."/>
            <person name="Barbe V."/>
            <person name="Segurens B."/>
            <person name="Artiguenave F."/>
            <person name="Anthouard V."/>
            <person name="Vacherie B."/>
            <person name="Val M.-E."/>
            <person name="Fulton R.S."/>
            <person name="Minx P."/>
            <person name="Wilson R."/>
            <person name="Durrens P."/>
            <person name="Jean G."/>
            <person name="Marck C."/>
            <person name="Martin T."/>
            <person name="Nikolski M."/>
            <person name="Rolland T."/>
            <person name="Seret M.-L."/>
            <person name="Casaregola S."/>
            <person name="Despons L."/>
            <person name="Fairhead C."/>
            <person name="Fischer G."/>
            <person name="Lafontaine I."/>
            <person name="Leh V."/>
            <person name="Lemaire M."/>
            <person name="de Montigny J."/>
            <person name="Neuveglise C."/>
            <person name="Thierry A."/>
            <person name="Blanc-Lenfle I."/>
            <person name="Bleykasten C."/>
            <person name="Diffels J."/>
            <person name="Fritsch E."/>
            <person name="Frangeul L."/>
            <person name="Goeffon A."/>
            <person name="Jauniaux N."/>
            <person name="Kachouri-Lafond R."/>
            <person name="Payen C."/>
            <person name="Potier S."/>
            <person name="Pribylova L."/>
            <person name="Ozanne C."/>
            <person name="Richard G.-F."/>
            <person name="Sacerdot C."/>
            <person name="Straub M.-L."/>
            <person name="Talla E."/>
        </authorList>
    </citation>
    <scope>NUCLEOTIDE SEQUENCE [LARGE SCALE GENOMIC DNA]</scope>
    <source>
        <strain evidence="12">ATCC 56472 / CBS 6340 / NRRL Y-8284</strain>
    </source>
</reference>
<dbReference type="OrthoDB" id="10250970at2759"/>
<dbReference type="eggNOG" id="KOG0227">
    <property type="taxonomic scope" value="Eukaryota"/>
</dbReference>
<sequence length="252" mass="28731">MDYQNRAGSKKGSGGIASSSQENLHRRKQVEDLLKDGEEVPYSFQGISKEDEELSKKNPYIYKNHAGRLVCKLCNTIHMSWTSVERHLEGKKHGLNLIRRGGTTSSQQQDAVSPEELKFKKTVEQLRSQIKDNGIVPNYQVAKVRDPTTNSRGIAMRVIYTNPEPSEDGGDRPYVRIMSSLEFTREESDKKYLIIAFEPFKAIAIEIPNEEILTNSAAFNTSGAKSVDDFNSKFTYWDEDNQTLYVQFFFKD</sequence>
<keyword evidence="12" id="KW-1185">Reference proteome</keyword>
<evidence type="ECO:0000256" key="5">
    <source>
        <dbReference type="ARBA" id="ARBA00022771"/>
    </source>
</evidence>
<keyword evidence="2" id="KW-0507">mRNA processing</keyword>
<dbReference type="SUPFAM" id="SSF57667">
    <property type="entry name" value="beta-beta-alpha zinc fingers"/>
    <property type="match status" value="1"/>
</dbReference>
<dbReference type="HOGENOM" id="CLU_087074_0_0_1"/>
<dbReference type="SMART" id="SM00451">
    <property type="entry name" value="ZnF_U1"/>
    <property type="match status" value="1"/>
</dbReference>
<dbReference type="Pfam" id="PF16835">
    <property type="entry name" value="SF3A2"/>
    <property type="match status" value="1"/>
</dbReference>
<dbReference type="Pfam" id="PF12874">
    <property type="entry name" value="zf-met"/>
    <property type="match status" value="1"/>
</dbReference>
<evidence type="ECO:0000256" key="7">
    <source>
        <dbReference type="ARBA" id="ARBA00023187"/>
    </source>
</evidence>
<dbReference type="PANTHER" id="PTHR23205">
    <property type="entry name" value="SPLICING FACTOR 3A SUBUNIT 2"/>
    <property type="match status" value="1"/>
</dbReference>
<dbReference type="InterPro" id="IPR003604">
    <property type="entry name" value="Matrin/U1-like-C_Znf_C2H2"/>
</dbReference>
<dbReference type="STRING" id="559295.C5DEF1"/>
<protein>
    <submittedName>
        <fullName evidence="11">KLTH0C08668p</fullName>
    </submittedName>
</protein>
<gene>
    <name evidence="11" type="ordered locus">KLTH0C08668g</name>
</gene>
<accession>C5DEF1</accession>
<dbReference type="InterPro" id="IPR052092">
    <property type="entry name" value="SF3A2"/>
</dbReference>
<keyword evidence="6" id="KW-0862">Zinc</keyword>
<dbReference type="InterPro" id="IPR013087">
    <property type="entry name" value="Znf_C2H2_type"/>
</dbReference>
<dbReference type="OMA" id="EFWIQIM"/>